<organism evidence="1 2">
    <name type="scientific">Streptomyces thermolilacinus SPC6</name>
    <dbReference type="NCBI Taxonomy" id="1306406"/>
    <lineage>
        <taxon>Bacteria</taxon>
        <taxon>Bacillati</taxon>
        <taxon>Actinomycetota</taxon>
        <taxon>Actinomycetes</taxon>
        <taxon>Kitasatosporales</taxon>
        <taxon>Streptomycetaceae</taxon>
        <taxon>Streptomyces</taxon>
    </lineage>
</organism>
<dbReference type="AlphaFoldDB" id="A0A1D3DMV7"/>
<name>A0A1D3DMV7_9ACTN</name>
<reference evidence="1 2" key="1">
    <citation type="journal article" date="2013" name="Genome Announc.">
        <title>Genome Sequence of Streptomyces violaceusniger Strain SPC6, a Halotolerant Streptomycete That Exhibits Rapid Growth and Development.</title>
        <authorList>
            <person name="Chen X."/>
            <person name="Zhang B."/>
            <person name="Zhang W."/>
            <person name="Wu X."/>
            <person name="Zhang M."/>
            <person name="Chen T."/>
            <person name="Liu G."/>
            <person name="Dyson P."/>
        </authorList>
    </citation>
    <scope>NUCLEOTIDE SEQUENCE [LARGE SCALE GENOMIC DNA]</scope>
    <source>
        <strain evidence="1 2">SPC6</strain>
    </source>
</reference>
<evidence type="ECO:0000313" key="2">
    <source>
        <dbReference type="Proteomes" id="UP000095329"/>
    </source>
</evidence>
<keyword evidence="2" id="KW-1185">Reference proteome</keyword>
<evidence type="ECO:0000313" key="1">
    <source>
        <dbReference type="EMBL" id="OEJ93668.1"/>
    </source>
</evidence>
<proteinExistence type="predicted"/>
<accession>A0A1D3DMV7</accession>
<comment type="caution">
    <text evidence="1">The sequence shown here is derived from an EMBL/GenBank/DDBJ whole genome shotgun (WGS) entry which is preliminary data.</text>
</comment>
<dbReference type="OrthoDB" id="4166297at2"/>
<sequence length="65" mass="6902">MELPGKLSAPQGWRARDPETVSGARALNACQEETASNCAGLAAAGGRYYRDGDSDQKITYQNPDA</sequence>
<dbReference type="RefSeq" id="WP_023590746.1">
    <property type="nucleotide sequence ID" value="NZ_ASHX02000001.1"/>
</dbReference>
<gene>
    <name evidence="1" type="ORF">J116_003465</name>
</gene>
<protein>
    <submittedName>
        <fullName evidence="1">Uncharacterized protein</fullName>
    </submittedName>
</protein>
<dbReference type="EMBL" id="ASHX02000001">
    <property type="protein sequence ID" value="OEJ93668.1"/>
    <property type="molecule type" value="Genomic_DNA"/>
</dbReference>
<dbReference type="Proteomes" id="UP000095329">
    <property type="component" value="Unassembled WGS sequence"/>
</dbReference>